<reference evidence="2 3" key="1">
    <citation type="submission" date="2019-03" db="EMBL/GenBank/DDBJ databases">
        <title>First draft genome of Liparis tanakae, snailfish: a comprehensive survey of snailfish specific genes.</title>
        <authorList>
            <person name="Kim W."/>
            <person name="Song I."/>
            <person name="Jeong J.-H."/>
            <person name="Kim D."/>
            <person name="Kim S."/>
            <person name="Ryu S."/>
            <person name="Song J.Y."/>
            <person name="Lee S.K."/>
        </authorList>
    </citation>
    <scope>NUCLEOTIDE SEQUENCE [LARGE SCALE GENOMIC DNA]</scope>
    <source>
        <tissue evidence="2">Muscle</tissue>
    </source>
</reference>
<gene>
    <name evidence="2" type="ORF">EYF80_000111</name>
</gene>
<evidence type="ECO:0000313" key="3">
    <source>
        <dbReference type="Proteomes" id="UP000314294"/>
    </source>
</evidence>
<keyword evidence="1" id="KW-0472">Membrane</keyword>
<evidence type="ECO:0000313" key="2">
    <source>
        <dbReference type="EMBL" id="TNN89508.1"/>
    </source>
</evidence>
<dbReference type="EMBL" id="SRLO01000001">
    <property type="protein sequence ID" value="TNN89508.1"/>
    <property type="molecule type" value="Genomic_DNA"/>
</dbReference>
<comment type="caution">
    <text evidence="2">The sequence shown here is derived from an EMBL/GenBank/DDBJ whole genome shotgun (WGS) entry which is preliminary data.</text>
</comment>
<organism evidence="2 3">
    <name type="scientific">Liparis tanakae</name>
    <name type="common">Tanaka's snailfish</name>
    <dbReference type="NCBI Taxonomy" id="230148"/>
    <lineage>
        <taxon>Eukaryota</taxon>
        <taxon>Metazoa</taxon>
        <taxon>Chordata</taxon>
        <taxon>Craniata</taxon>
        <taxon>Vertebrata</taxon>
        <taxon>Euteleostomi</taxon>
        <taxon>Actinopterygii</taxon>
        <taxon>Neopterygii</taxon>
        <taxon>Teleostei</taxon>
        <taxon>Neoteleostei</taxon>
        <taxon>Acanthomorphata</taxon>
        <taxon>Eupercaria</taxon>
        <taxon>Perciformes</taxon>
        <taxon>Cottioidei</taxon>
        <taxon>Cottales</taxon>
        <taxon>Liparidae</taxon>
        <taxon>Liparis</taxon>
    </lineage>
</organism>
<keyword evidence="1" id="KW-1133">Transmembrane helix</keyword>
<keyword evidence="3" id="KW-1185">Reference proteome</keyword>
<protein>
    <submittedName>
        <fullName evidence="2">Uncharacterized protein</fullName>
    </submittedName>
</protein>
<evidence type="ECO:0000256" key="1">
    <source>
        <dbReference type="SAM" id="Phobius"/>
    </source>
</evidence>
<name>A0A4Z2JIQ7_9TELE</name>
<dbReference type="AlphaFoldDB" id="A0A4Z2JIQ7"/>
<keyword evidence="1" id="KW-0812">Transmembrane</keyword>
<feature type="transmembrane region" description="Helical" evidence="1">
    <location>
        <begin position="39"/>
        <end position="59"/>
    </location>
</feature>
<proteinExistence type="predicted"/>
<feature type="transmembrane region" description="Helical" evidence="1">
    <location>
        <begin position="65"/>
        <end position="85"/>
    </location>
</feature>
<sequence length="88" mass="9421">MSTAGPMSTLSLLKTMQATPNPRAMRMITMRMMRPEGDLVVVVMVGMVVVMVGMVVVMVGMVMVGMVVVMVGMVVVMVGMVVVITDEL</sequence>
<accession>A0A4Z2JIQ7</accession>
<dbReference type="Proteomes" id="UP000314294">
    <property type="component" value="Unassembled WGS sequence"/>
</dbReference>